<sequence>MTSTSSRYAYEVKTETAGLDESSLEEARSLIGVPLRRDHFRWNDTVALDSIRQFTKGISDENPLYLDRDYAAKTRFGGITAPPTYLYSIDRGHVAPRLRSVQWIYAGTDWEWYKPLHEGLQVTSEAQLVDANWVEGKMARSMILQEGEVLYRDTSGELLAKARTKIFRIPRSKASGGLSYKTREPHKYSPEDMEAIEQAIDAEIVRGADTLYWDDVVPGEKLQPLVKGPFNMSDMIMFYCGSGCFYLAHEMAFRHRRKHPADAYSDPKTGTKDHPARGHTEEYMASEVGMPGRYDSGLQRVCWLGQVVTNWMSDDGDLIELKTRLRRPNVFGDTQWCSGTVTGKRETSQGALVDVELQAVNQVGTVTTEGTAVVRLPKRTAP</sequence>
<accession>A0ABN2N425</accession>
<gene>
    <name evidence="3" type="ORF">GCM10009836_34620</name>
</gene>
<feature type="compositionally biased region" description="Basic and acidic residues" evidence="1">
    <location>
        <begin position="269"/>
        <end position="278"/>
    </location>
</feature>
<dbReference type="Pfam" id="PF13452">
    <property type="entry name" value="FAS1_DH_region"/>
    <property type="match status" value="1"/>
</dbReference>
<dbReference type="PANTHER" id="PTHR43437">
    <property type="entry name" value="HYDROXYACYL-THIOESTER DEHYDRATASE TYPE 2, MITOCHONDRIAL-RELATED"/>
    <property type="match status" value="1"/>
</dbReference>
<comment type="caution">
    <text evidence="3">The sequence shown here is derived from an EMBL/GenBank/DDBJ whole genome shotgun (WGS) entry which is preliminary data.</text>
</comment>
<proteinExistence type="predicted"/>
<dbReference type="Gene3D" id="3.10.129.10">
    <property type="entry name" value="Hotdog Thioesterase"/>
    <property type="match status" value="2"/>
</dbReference>
<evidence type="ECO:0000313" key="3">
    <source>
        <dbReference type="EMBL" id="GAA1851691.1"/>
    </source>
</evidence>
<feature type="region of interest" description="Disordered" evidence="1">
    <location>
        <begin position="259"/>
        <end position="278"/>
    </location>
</feature>
<reference evidence="3 4" key="1">
    <citation type="journal article" date="2019" name="Int. J. Syst. Evol. Microbiol.">
        <title>The Global Catalogue of Microorganisms (GCM) 10K type strain sequencing project: providing services to taxonomists for standard genome sequencing and annotation.</title>
        <authorList>
            <consortium name="The Broad Institute Genomics Platform"/>
            <consortium name="The Broad Institute Genome Sequencing Center for Infectious Disease"/>
            <person name="Wu L."/>
            <person name="Ma J."/>
        </authorList>
    </citation>
    <scope>NUCLEOTIDE SEQUENCE [LARGE SCALE GENOMIC DNA]</scope>
    <source>
        <strain evidence="3 4">JCM 16009</strain>
    </source>
</reference>
<dbReference type="EMBL" id="BAAAQK010000009">
    <property type="protein sequence ID" value="GAA1851691.1"/>
    <property type="molecule type" value="Genomic_DNA"/>
</dbReference>
<keyword evidence="4" id="KW-1185">Reference proteome</keyword>
<dbReference type="PANTHER" id="PTHR43437:SF3">
    <property type="entry name" value="HYDROXYACYL-THIOESTER DEHYDRATASE TYPE 2, MITOCHONDRIAL"/>
    <property type="match status" value="1"/>
</dbReference>
<dbReference type="RefSeq" id="WP_344417808.1">
    <property type="nucleotide sequence ID" value="NZ_BAAAQK010000009.1"/>
</dbReference>
<dbReference type="InterPro" id="IPR050965">
    <property type="entry name" value="UPF0336/Enoyl-CoA_hydratase"/>
</dbReference>
<dbReference type="Proteomes" id="UP001500449">
    <property type="component" value="Unassembled WGS sequence"/>
</dbReference>
<dbReference type="CDD" id="cd03441">
    <property type="entry name" value="R_hydratase_like"/>
    <property type="match status" value="1"/>
</dbReference>
<name>A0ABN2N425_9PSEU</name>
<evidence type="ECO:0000256" key="1">
    <source>
        <dbReference type="SAM" id="MobiDB-lite"/>
    </source>
</evidence>
<organism evidence="3 4">
    <name type="scientific">Pseudonocardia ailaonensis</name>
    <dbReference type="NCBI Taxonomy" id="367279"/>
    <lineage>
        <taxon>Bacteria</taxon>
        <taxon>Bacillati</taxon>
        <taxon>Actinomycetota</taxon>
        <taxon>Actinomycetes</taxon>
        <taxon>Pseudonocardiales</taxon>
        <taxon>Pseudonocardiaceae</taxon>
        <taxon>Pseudonocardia</taxon>
    </lineage>
</organism>
<evidence type="ECO:0000259" key="2">
    <source>
        <dbReference type="Pfam" id="PF13452"/>
    </source>
</evidence>
<dbReference type="SUPFAM" id="SSF54637">
    <property type="entry name" value="Thioesterase/thiol ester dehydrase-isomerase"/>
    <property type="match status" value="2"/>
</dbReference>
<protein>
    <submittedName>
        <fullName evidence="3">MaoC family dehydratase N-terminal domain-containing protein</fullName>
    </submittedName>
</protein>
<evidence type="ECO:0000313" key="4">
    <source>
        <dbReference type="Proteomes" id="UP001500449"/>
    </source>
</evidence>
<dbReference type="InterPro" id="IPR039569">
    <property type="entry name" value="FAS1-like_DH_region"/>
</dbReference>
<dbReference type="InterPro" id="IPR029069">
    <property type="entry name" value="HotDog_dom_sf"/>
</dbReference>
<feature type="domain" description="FAS1-like dehydratase" evidence="2">
    <location>
        <begin position="42"/>
        <end position="160"/>
    </location>
</feature>